<name>A0A804P6T1_MAIZE</name>
<reference evidence="2" key="3">
    <citation type="submission" date="2021-05" db="UniProtKB">
        <authorList>
            <consortium name="EnsemblPlants"/>
        </authorList>
    </citation>
    <scope>IDENTIFICATION</scope>
    <source>
        <strain evidence="2">cv. B73</strain>
    </source>
</reference>
<dbReference type="EnsemblPlants" id="Zm00001eb212210_T001">
    <property type="protein sequence ID" value="Zm00001eb212210_P001"/>
    <property type="gene ID" value="Zm00001eb212210"/>
</dbReference>
<evidence type="ECO:0000256" key="1">
    <source>
        <dbReference type="SAM" id="MobiDB-lite"/>
    </source>
</evidence>
<dbReference type="Gramene" id="Zm00001eb212210_T002">
    <property type="protein sequence ID" value="Zm00001eb212210_P002"/>
    <property type="gene ID" value="Zm00001eb212210"/>
</dbReference>
<feature type="region of interest" description="Disordered" evidence="1">
    <location>
        <begin position="1"/>
        <end position="36"/>
    </location>
</feature>
<keyword evidence="3" id="KW-1185">Reference proteome</keyword>
<gene>
    <name evidence="2" type="primary">LOC103625780</name>
</gene>
<dbReference type="GeneID" id="103625780"/>
<proteinExistence type="predicted"/>
<dbReference type="AlphaFoldDB" id="A0A804P6T1"/>
<dbReference type="EnsemblPlants" id="Zm00001eb212210_T002">
    <property type="protein sequence ID" value="Zm00001eb212210_P002"/>
    <property type="gene ID" value="Zm00001eb212210"/>
</dbReference>
<dbReference type="Gramene" id="Zm00001eb212210_T001">
    <property type="protein sequence ID" value="Zm00001eb212210_P001"/>
    <property type="gene ID" value="Zm00001eb212210"/>
</dbReference>
<dbReference type="RefSeq" id="XP_020393416.1">
    <property type="nucleotide sequence ID" value="XM_020537827.1"/>
</dbReference>
<dbReference type="EnsemblPlants" id="Zm00001eb212210_T003">
    <property type="protein sequence ID" value="Zm00001eb212210_P003"/>
    <property type="gene ID" value="Zm00001eb212210"/>
</dbReference>
<feature type="compositionally biased region" description="Polar residues" evidence="1">
    <location>
        <begin position="16"/>
        <end position="31"/>
    </location>
</feature>
<evidence type="ECO:0000313" key="2">
    <source>
        <dbReference type="EnsemblPlants" id="Zm00001eb212210_P002"/>
    </source>
</evidence>
<protein>
    <submittedName>
        <fullName evidence="2">Uncharacterized protein</fullName>
    </submittedName>
</protein>
<sequence>MDCDEHNGNTRKRKNSSSGLYSPSIINATEARQNRRRYLNQKRMAKKGIPNQTTESLHCGHFTKEYIQALKGLKSWMHHKKPMQTRKFLLTRTKRSNLIFGLLQKGTNKNH</sequence>
<dbReference type="Gramene" id="Zm00001eb212210_T003">
    <property type="protein sequence ID" value="Zm00001eb212210_P003"/>
    <property type="gene ID" value="Zm00001eb212210"/>
</dbReference>
<dbReference type="KEGG" id="zma:103625780"/>
<dbReference type="Proteomes" id="UP000007305">
    <property type="component" value="Chromosome 5"/>
</dbReference>
<dbReference type="RefSeq" id="XP_023155868.1">
    <property type="nucleotide sequence ID" value="XM_023300100.1"/>
</dbReference>
<reference evidence="2" key="2">
    <citation type="submission" date="2019-07" db="EMBL/GenBank/DDBJ databases">
        <authorList>
            <person name="Seetharam A."/>
            <person name="Woodhouse M."/>
            <person name="Cannon E."/>
        </authorList>
    </citation>
    <scope>NUCLEOTIDE SEQUENCE [LARGE SCALE GENOMIC DNA]</scope>
    <source>
        <strain evidence="2">cv. B73</strain>
    </source>
</reference>
<evidence type="ECO:0000313" key="3">
    <source>
        <dbReference type="Proteomes" id="UP000007305"/>
    </source>
</evidence>
<organism evidence="2 3">
    <name type="scientific">Zea mays</name>
    <name type="common">Maize</name>
    <dbReference type="NCBI Taxonomy" id="4577"/>
    <lineage>
        <taxon>Eukaryota</taxon>
        <taxon>Viridiplantae</taxon>
        <taxon>Streptophyta</taxon>
        <taxon>Embryophyta</taxon>
        <taxon>Tracheophyta</taxon>
        <taxon>Spermatophyta</taxon>
        <taxon>Magnoliopsida</taxon>
        <taxon>Liliopsida</taxon>
        <taxon>Poales</taxon>
        <taxon>Poaceae</taxon>
        <taxon>PACMAD clade</taxon>
        <taxon>Panicoideae</taxon>
        <taxon>Andropogonodae</taxon>
        <taxon>Andropogoneae</taxon>
        <taxon>Tripsacinae</taxon>
        <taxon>Zea</taxon>
    </lineage>
</organism>
<reference evidence="3" key="1">
    <citation type="journal article" date="2009" name="Science">
        <title>The B73 maize genome: complexity, diversity, and dynamics.</title>
        <authorList>
            <person name="Schnable P.S."/>
            <person name="Ware D."/>
            <person name="Fulton R.S."/>
            <person name="Stein J.C."/>
            <person name="Wei F."/>
            <person name="Pasternak S."/>
            <person name="Liang C."/>
            <person name="Zhang J."/>
            <person name="Fulton L."/>
            <person name="Graves T.A."/>
            <person name="Minx P."/>
            <person name="Reily A.D."/>
            <person name="Courtney L."/>
            <person name="Kruchowski S.S."/>
            <person name="Tomlinson C."/>
            <person name="Strong C."/>
            <person name="Delehaunty K."/>
            <person name="Fronick C."/>
            <person name="Courtney B."/>
            <person name="Rock S.M."/>
            <person name="Belter E."/>
            <person name="Du F."/>
            <person name="Kim K."/>
            <person name="Abbott R.M."/>
            <person name="Cotton M."/>
            <person name="Levy A."/>
            <person name="Marchetto P."/>
            <person name="Ochoa K."/>
            <person name="Jackson S.M."/>
            <person name="Gillam B."/>
            <person name="Chen W."/>
            <person name="Yan L."/>
            <person name="Higginbotham J."/>
            <person name="Cardenas M."/>
            <person name="Waligorski J."/>
            <person name="Applebaum E."/>
            <person name="Phelps L."/>
            <person name="Falcone J."/>
            <person name="Kanchi K."/>
            <person name="Thane T."/>
            <person name="Scimone A."/>
            <person name="Thane N."/>
            <person name="Henke J."/>
            <person name="Wang T."/>
            <person name="Ruppert J."/>
            <person name="Shah N."/>
            <person name="Rotter K."/>
            <person name="Hodges J."/>
            <person name="Ingenthron E."/>
            <person name="Cordes M."/>
            <person name="Kohlberg S."/>
            <person name="Sgro J."/>
            <person name="Delgado B."/>
            <person name="Mead K."/>
            <person name="Chinwalla A."/>
            <person name="Leonard S."/>
            <person name="Crouse K."/>
            <person name="Collura K."/>
            <person name="Kudrna D."/>
            <person name="Currie J."/>
            <person name="He R."/>
            <person name="Angelova A."/>
            <person name="Rajasekar S."/>
            <person name="Mueller T."/>
            <person name="Lomeli R."/>
            <person name="Scara G."/>
            <person name="Ko A."/>
            <person name="Delaney K."/>
            <person name="Wissotski M."/>
            <person name="Lopez G."/>
            <person name="Campos D."/>
            <person name="Braidotti M."/>
            <person name="Ashley E."/>
            <person name="Golser W."/>
            <person name="Kim H."/>
            <person name="Lee S."/>
            <person name="Lin J."/>
            <person name="Dujmic Z."/>
            <person name="Kim W."/>
            <person name="Talag J."/>
            <person name="Zuccolo A."/>
            <person name="Fan C."/>
            <person name="Sebastian A."/>
            <person name="Kramer M."/>
            <person name="Spiegel L."/>
            <person name="Nascimento L."/>
            <person name="Zutavern T."/>
            <person name="Miller B."/>
            <person name="Ambroise C."/>
            <person name="Muller S."/>
            <person name="Spooner W."/>
            <person name="Narechania A."/>
            <person name="Ren L."/>
            <person name="Wei S."/>
            <person name="Kumari S."/>
            <person name="Faga B."/>
            <person name="Levy M.J."/>
            <person name="McMahan L."/>
            <person name="Van Buren P."/>
            <person name="Vaughn M.W."/>
            <person name="Ying K."/>
            <person name="Yeh C.-T."/>
            <person name="Emrich S.J."/>
            <person name="Jia Y."/>
            <person name="Kalyanaraman A."/>
            <person name="Hsia A.-P."/>
            <person name="Barbazuk W.B."/>
            <person name="Baucom R.S."/>
            <person name="Brutnell T.P."/>
            <person name="Carpita N.C."/>
            <person name="Chaparro C."/>
            <person name="Chia J.-M."/>
            <person name="Deragon J.-M."/>
            <person name="Estill J.C."/>
            <person name="Fu Y."/>
            <person name="Jeddeloh J.A."/>
            <person name="Han Y."/>
            <person name="Lee H."/>
            <person name="Li P."/>
            <person name="Lisch D.R."/>
            <person name="Liu S."/>
            <person name="Liu Z."/>
            <person name="Nagel D.H."/>
            <person name="McCann M.C."/>
            <person name="SanMiguel P."/>
            <person name="Myers A.M."/>
            <person name="Nettleton D."/>
            <person name="Nguyen J."/>
            <person name="Penning B.W."/>
            <person name="Ponnala L."/>
            <person name="Schneider K.L."/>
            <person name="Schwartz D.C."/>
            <person name="Sharma A."/>
            <person name="Soderlund C."/>
            <person name="Springer N.M."/>
            <person name="Sun Q."/>
            <person name="Wang H."/>
            <person name="Waterman M."/>
            <person name="Westerman R."/>
            <person name="Wolfgruber T.K."/>
            <person name="Yang L."/>
            <person name="Yu Y."/>
            <person name="Zhang L."/>
            <person name="Zhou S."/>
            <person name="Zhu Q."/>
            <person name="Bennetzen J.L."/>
            <person name="Dawe R.K."/>
            <person name="Jiang J."/>
            <person name="Jiang N."/>
            <person name="Presting G.G."/>
            <person name="Wessler S.R."/>
            <person name="Aluru S."/>
            <person name="Martienssen R.A."/>
            <person name="Clifton S.W."/>
            <person name="McCombie W.R."/>
            <person name="Wing R.A."/>
            <person name="Wilson R.K."/>
        </authorList>
    </citation>
    <scope>NUCLEOTIDE SEQUENCE [LARGE SCALE GENOMIC DNA]</scope>
    <source>
        <strain evidence="3">cv. B73</strain>
    </source>
</reference>
<accession>A0A804P6T1</accession>